<dbReference type="SUPFAM" id="SSF48452">
    <property type="entry name" value="TPR-like"/>
    <property type="match status" value="5"/>
</dbReference>
<dbReference type="InterPro" id="IPR019734">
    <property type="entry name" value="TPR_rpt"/>
</dbReference>
<dbReference type="PANTHER" id="PTHR10098">
    <property type="entry name" value="RAPSYN-RELATED"/>
    <property type="match status" value="1"/>
</dbReference>
<proteinExistence type="predicted"/>
<gene>
    <name evidence="3" type="ORF">IQ266_05195</name>
</gene>
<dbReference type="InterPro" id="IPR011990">
    <property type="entry name" value="TPR-like_helical_dom_sf"/>
</dbReference>
<organism evidence="3 4">
    <name type="scientific">Romeriopsis navalis LEGE 11480</name>
    <dbReference type="NCBI Taxonomy" id="2777977"/>
    <lineage>
        <taxon>Bacteria</taxon>
        <taxon>Bacillati</taxon>
        <taxon>Cyanobacteriota</taxon>
        <taxon>Cyanophyceae</taxon>
        <taxon>Leptolyngbyales</taxon>
        <taxon>Leptolyngbyaceae</taxon>
        <taxon>Romeriopsis</taxon>
        <taxon>Romeriopsis navalis</taxon>
    </lineage>
</organism>
<feature type="repeat" description="TPR" evidence="1">
    <location>
        <begin position="434"/>
        <end position="467"/>
    </location>
</feature>
<dbReference type="Proteomes" id="UP000625316">
    <property type="component" value="Unassembled WGS sequence"/>
</dbReference>
<evidence type="ECO:0000259" key="2">
    <source>
        <dbReference type="Pfam" id="PF12770"/>
    </source>
</evidence>
<name>A0A928VK72_9CYAN</name>
<feature type="repeat" description="TPR" evidence="1">
    <location>
        <begin position="297"/>
        <end position="330"/>
    </location>
</feature>
<sequence>MVVNRSMKLALTLLGLIVPLLTRPLMAQAHVRPILPPERSRLQPIAASIRPSPLILHTQSAQTHAAQLLAQGEAQSGALQSSKIAAIIKQIMQLRAAAVKATNERRYGEAIQHYQQVLRLFQRYQYQPGIAMTQWKLGTLYHEQKQYPQALKVLAAAATTVQGVKNPTLAAQIYTSQRLAYTELGQQQLAQRKYDQALQVFQQGLRVSKRARDISGQVLSLIKIAEVYRAQQLYRQALPSLKVAHRLVQQDDAMSQNVVLMVLGRTYDDLSEFPQALTYYQQALKSAVREQDVMQVAGLENNIATIYLNQGNYRAALKRLNQSLKIAQQSRQLYAAPVTVQNLDRLCQTAKTNPAPPFKFLSQFCATRLPRTVLAEKTNIVFQGYWRMIVTLEGNVLNNIGTAESSLGQYDSAIARHQQSLKVHKPLQDLGRDATSWNNIGNVHLARGQYTQALSAYETSLKLVRQVGNRNQEASTMSNMAQVYQAQGQVARSIKLVQQVLPMVRSIEDKQQEATLLSNLGSSYAALADYVKAEAVIQQGLKLHRRVGSLSGEATALNNLAIVTGQRGEYETAIRLHQQSLTIAQRIGDRHKAAANLANLGRTYTDLAQYAQGIDYYQQALAVHQDLGSQSWVLSTQANLAGMYRTLGQNDKALALYQSVAQQAQRLGESMTTGIALVGSATIWLEQADYESAQQALQQALKLHRSAGAKRAEIYALRALGKLQAKQGKPGRAIATLQTALGLTQAVGPLEKSLTLQDLAQVQFERGDYNAAQTMAKQAMTIAQSAKYQDILGTVLTWLGRAQFANNQVGQAITPLQQAVAVWEGLRPGLKDSDKVSLFDTQAQTYQALQQALVAQGKPEQALEIAERGRARAFVELFATKMGQVKTALTSPNLSQIKALAQQQQATLVEYSQIDDRTVYIWVIKPNGDVVFRESRLPPKTRLAQMVQQSRYAMGVRSRTSITLVDTRDITTDVANVPMAAGNLAALHRILIAPIAQDLPRDSTQKVIFMPQGSLFYVPFAALEDAAGKVLLEKHTIAVAPSIQSLALTAKLKQRDPGQGATLIVGNPTMPSLDGLTLAPLPGAEREAKAVGTMLNITPLIGAQATKAAVLQQITRAPIVHFATHGLLDTFRGDVPGAVVLARGKSEAESLLTASEIADLKLQADLVVLSACSTGKGDITGDGVIGLSRSLFLAGVPSVIVSLWDVDDAATAKLMTAFYRNWQTQKMDKAQALRQAMLETREAFPNPQLWAAFNLVGESR</sequence>
<dbReference type="InterPro" id="IPR024983">
    <property type="entry name" value="CHAT_dom"/>
</dbReference>
<keyword evidence="4" id="KW-1185">Reference proteome</keyword>
<keyword evidence="1" id="KW-0802">TPR repeat</keyword>
<dbReference type="AlphaFoldDB" id="A0A928VK72"/>
<dbReference type="Pfam" id="PF13176">
    <property type="entry name" value="TPR_7"/>
    <property type="match status" value="1"/>
</dbReference>
<feature type="domain" description="CHAT" evidence="2">
    <location>
        <begin position="984"/>
        <end position="1258"/>
    </location>
</feature>
<dbReference type="RefSeq" id="WP_264323978.1">
    <property type="nucleotide sequence ID" value="NZ_JADEXQ010000012.1"/>
</dbReference>
<dbReference type="PROSITE" id="PS50005">
    <property type="entry name" value="TPR"/>
    <property type="match status" value="5"/>
</dbReference>
<evidence type="ECO:0000313" key="3">
    <source>
        <dbReference type="EMBL" id="MBE9029157.1"/>
    </source>
</evidence>
<reference evidence="3" key="1">
    <citation type="submission" date="2020-10" db="EMBL/GenBank/DDBJ databases">
        <authorList>
            <person name="Castelo-Branco R."/>
            <person name="Eusebio N."/>
            <person name="Adriana R."/>
            <person name="Vieira A."/>
            <person name="Brugerolle De Fraissinette N."/>
            <person name="Rezende De Castro R."/>
            <person name="Schneider M.P."/>
            <person name="Vasconcelos V."/>
            <person name="Leao P.N."/>
        </authorList>
    </citation>
    <scope>NUCLEOTIDE SEQUENCE</scope>
    <source>
        <strain evidence="3">LEGE 11480</strain>
    </source>
</reference>
<dbReference type="Gene3D" id="1.25.40.10">
    <property type="entry name" value="Tetratricopeptide repeat domain"/>
    <property type="match status" value="5"/>
</dbReference>
<dbReference type="Pfam" id="PF12770">
    <property type="entry name" value="CHAT"/>
    <property type="match status" value="1"/>
</dbReference>
<accession>A0A928VK72</accession>
<dbReference type="Pfam" id="PF13424">
    <property type="entry name" value="TPR_12"/>
    <property type="match status" value="4"/>
</dbReference>
<feature type="repeat" description="TPR" evidence="1">
    <location>
        <begin position="178"/>
        <end position="211"/>
    </location>
</feature>
<dbReference type="PANTHER" id="PTHR10098:SF108">
    <property type="entry name" value="TETRATRICOPEPTIDE REPEAT PROTEIN 28"/>
    <property type="match status" value="1"/>
</dbReference>
<protein>
    <submittedName>
        <fullName evidence="3">CHAT domain-containing protein</fullName>
    </submittedName>
</protein>
<feature type="repeat" description="TPR" evidence="1">
    <location>
        <begin position="257"/>
        <end position="290"/>
    </location>
</feature>
<feature type="repeat" description="TPR" evidence="1">
    <location>
        <begin position="594"/>
        <end position="627"/>
    </location>
</feature>
<evidence type="ECO:0000256" key="1">
    <source>
        <dbReference type="PROSITE-ProRule" id="PRU00339"/>
    </source>
</evidence>
<evidence type="ECO:0000313" key="4">
    <source>
        <dbReference type="Proteomes" id="UP000625316"/>
    </source>
</evidence>
<comment type="caution">
    <text evidence="3">The sequence shown here is derived from an EMBL/GenBank/DDBJ whole genome shotgun (WGS) entry which is preliminary data.</text>
</comment>
<dbReference type="EMBL" id="JADEXQ010000012">
    <property type="protein sequence ID" value="MBE9029157.1"/>
    <property type="molecule type" value="Genomic_DNA"/>
</dbReference>
<dbReference type="SMART" id="SM00028">
    <property type="entry name" value="TPR"/>
    <property type="match status" value="17"/>
</dbReference>